<keyword evidence="6 8" id="KW-0406">Ion transport</keyword>
<reference evidence="9 10" key="1">
    <citation type="submission" date="2024-01" db="EMBL/GenBank/DDBJ databases">
        <title>The complete chloroplast genome sequence of Lithospermum erythrorhizon: insights into the phylogenetic relationship among Boraginaceae species and the maternal lineages of purple gromwells.</title>
        <authorList>
            <person name="Okada T."/>
            <person name="Watanabe K."/>
        </authorList>
    </citation>
    <scope>NUCLEOTIDE SEQUENCE [LARGE SCALE GENOMIC DNA]</scope>
</reference>
<evidence type="ECO:0000256" key="8">
    <source>
        <dbReference type="RuleBase" id="RU362088"/>
    </source>
</evidence>
<feature type="transmembrane region" description="Helical" evidence="8">
    <location>
        <begin position="7"/>
        <end position="26"/>
    </location>
</feature>
<evidence type="ECO:0000256" key="5">
    <source>
        <dbReference type="ARBA" id="ARBA00022989"/>
    </source>
</evidence>
<keyword evidence="10" id="KW-1185">Reference proteome</keyword>
<dbReference type="InterPro" id="IPR003689">
    <property type="entry name" value="ZIP"/>
</dbReference>
<protein>
    <submittedName>
        <fullName evidence="9">Secondary carrier transporter</fullName>
    </submittedName>
</protein>
<dbReference type="EMBL" id="BAABME010013666">
    <property type="protein sequence ID" value="GAA0186403.1"/>
    <property type="molecule type" value="Genomic_DNA"/>
</dbReference>
<sequence>MRCLHKLVVYVIIVLTQTIVVLGEGICDNKVEKNKSGEALRYKLAAIASILTASAVGVSLPLLARKIEALRPENDIFFMIKAFAAGVILATGFIHILPDAFEKLTSPCLDPNPWGKFPFTGFIAMMASIGALMVDTIATTFYEKLHFEQKQVNGDEEVGAEHVGHVHVHSHASYGHAHGAAIPSNNMESAELMRQRVISQVLEMGIVVHSVIIGISLGASGNPDTIKPLLAALSFHQFFEGMGLGSCISQAKFKTLSTTIMAIFFSLTTPVGIGIGIGISSIYNENGSTALIVEGVFNSASAGILIYMALVDLLAADFMSPRMQSNIRLQLGAHTSLLLGAGLQANHSKHAKLLKHYYAKLWTIHHMTTSCLYNRWLLFLFSIPPSFVPFTNKYRKSHHLSLFTITLHCNFLTSSEFSNLTVFAMICLHKLVASVIVILIHTIEVSGEGICDNKDEENKSGEALRYKLVAIASILTAGAIGVSLPLLAKKIEVLKPENDIFFMIKAFAAGVILATGFLHILPDAFRTLTSPCLDHNPWGKFPFTGFIAMMASIGTLMVDTIATTFYEKMHSKQRQVNVDEEVGNEHVGDVHTHASHVHGATISTNMESTDLMRQRVISQVLEMGIVVHSVIIGISVGASGSPDTIKPLLAALSFHQFFEGMGLGSCISQAQFKTLSTTIMAIFFSLTTPIGIGIGIGISNIYNANGSTALIVEGVFNSASAGILIYMALVDLLAADFMSPRMRSNIRLQLGAHTSLLLGSMCMSFMARWA</sequence>
<dbReference type="PANTHER" id="PTHR11040">
    <property type="entry name" value="ZINC/IRON TRANSPORTER"/>
    <property type="match status" value="1"/>
</dbReference>
<feature type="transmembrane region" description="Helical" evidence="8">
    <location>
        <begin position="714"/>
        <end position="734"/>
    </location>
</feature>
<evidence type="ECO:0000256" key="1">
    <source>
        <dbReference type="ARBA" id="ARBA00004141"/>
    </source>
</evidence>
<feature type="transmembrane region" description="Helical" evidence="8">
    <location>
        <begin position="197"/>
        <end position="217"/>
    </location>
</feature>
<keyword evidence="7 8" id="KW-0472">Membrane</keyword>
<evidence type="ECO:0000313" key="10">
    <source>
        <dbReference type="Proteomes" id="UP001454036"/>
    </source>
</evidence>
<feature type="transmembrane region" description="Helical" evidence="8">
    <location>
        <begin position="76"/>
        <end position="97"/>
    </location>
</feature>
<feature type="transmembrane region" description="Helical" evidence="8">
    <location>
        <begin position="463"/>
        <end position="488"/>
    </location>
</feature>
<evidence type="ECO:0000256" key="4">
    <source>
        <dbReference type="ARBA" id="ARBA00022692"/>
    </source>
</evidence>
<comment type="similarity">
    <text evidence="2 8">Belongs to the ZIP transporter (TC 2.A.5) family.</text>
</comment>
<dbReference type="GO" id="GO:0005886">
    <property type="term" value="C:plasma membrane"/>
    <property type="evidence" value="ECO:0007669"/>
    <property type="project" value="TreeGrafter"/>
</dbReference>
<dbReference type="PANTHER" id="PTHR11040:SF181">
    <property type="entry name" value="ZINC TRANSPORTER 1"/>
    <property type="match status" value="1"/>
</dbReference>
<comment type="caution">
    <text evidence="8">Lacks conserved residue(s) required for the propagation of feature annotation.</text>
</comment>
<name>A0AAV3RXE6_LITER</name>
<dbReference type="Pfam" id="PF02535">
    <property type="entry name" value="Zip"/>
    <property type="match status" value="2"/>
</dbReference>
<proteinExistence type="inferred from homology"/>
<dbReference type="AlphaFoldDB" id="A0AAV3RXE6"/>
<feature type="transmembrane region" description="Helical" evidence="8">
    <location>
        <begin position="295"/>
        <end position="315"/>
    </location>
</feature>
<evidence type="ECO:0000256" key="6">
    <source>
        <dbReference type="ARBA" id="ARBA00023065"/>
    </source>
</evidence>
<comment type="subcellular location">
    <subcellularLocation>
        <location evidence="1 8">Membrane</location>
        <topology evidence="1 8">Multi-pass membrane protein</topology>
    </subcellularLocation>
</comment>
<feature type="transmembrane region" description="Helical" evidence="8">
    <location>
        <begin position="46"/>
        <end position="64"/>
    </location>
</feature>
<keyword evidence="3 8" id="KW-0813">Transport</keyword>
<keyword evidence="4 8" id="KW-0812">Transmembrane</keyword>
<organism evidence="9 10">
    <name type="scientific">Lithospermum erythrorhizon</name>
    <name type="common">Purple gromwell</name>
    <name type="synonym">Lithospermum officinale var. erythrorhizon</name>
    <dbReference type="NCBI Taxonomy" id="34254"/>
    <lineage>
        <taxon>Eukaryota</taxon>
        <taxon>Viridiplantae</taxon>
        <taxon>Streptophyta</taxon>
        <taxon>Embryophyta</taxon>
        <taxon>Tracheophyta</taxon>
        <taxon>Spermatophyta</taxon>
        <taxon>Magnoliopsida</taxon>
        <taxon>eudicotyledons</taxon>
        <taxon>Gunneridae</taxon>
        <taxon>Pentapetalae</taxon>
        <taxon>asterids</taxon>
        <taxon>lamiids</taxon>
        <taxon>Boraginales</taxon>
        <taxon>Boraginaceae</taxon>
        <taxon>Boraginoideae</taxon>
        <taxon>Lithospermeae</taxon>
        <taxon>Lithospermum</taxon>
    </lineage>
</organism>
<feature type="transmembrane region" description="Helical" evidence="8">
    <location>
        <begin position="746"/>
        <end position="767"/>
    </location>
</feature>
<dbReference type="InterPro" id="IPR004698">
    <property type="entry name" value="Zn/Fe_permease_fun/pln"/>
</dbReference>
<gene>
    <name evidence="9" type="ORF">LIER_33691</name>
</gene>
<accession>A0AAV3RXE6</accession>
<dbReference type="GO" id="GO:0005385">
    <property type="term" value="F:zinc ion transmembrane transporter activity"/>
    <property type="evidence" value="ECO:0007669"/>
    <property type="project" value="InterPro"/>
</dbReference>
<comment type="caution">
    <text evidence="9">The sequence shown here is derived from an EMBL/GenBank/DDBJ whole genome shotgun (WGS) entry which is preliminary data.</text>
</comment>
<keyword evidence="5 8" id="KW-1133">Transmembrane helix</keyword>
<feature type="transmembrane region" description="Helical" evidence="8">
    <location>
        <begin position="541"/>
        <end position="566"/>
    </location>
</feature>
<feature type="transmembrane region" description="Helical" evidence="8">
    <location>
        <begin position="420"/>
        <end position="443"/>
    </location>
</feature>
<dbReference type="Proteomes" id="UP001454036">
    <property type="component" value="Unassembled WGS sequence"/>
</dbReference>
<evidence type="ECO:0000256" key="3">
    <source>
        <dbReference type="ARBA" id="ARBA00022448"/>
    </source>
</evidence>
<evidence type="ECO:0000313" key="9">
    <source>
        <dbReference type="EMBL" id="GAA0186403.1"/>
    </source>
</evidence>
<evidence type="ECO:0000256" key="2">
    <source>
        <dbReference type="ARBA" id="ARBA00006939"/>
    </source>
</evidence>
<feature type="transmembrane region" description="Helical" evidence="8">
    <location>
        <begin position="117"/>
        <end position="142"/>
    </location>
</feature>
<feature type="transmembrane region" description="Helical" evidence="8">
    <location>
        <begin position="500"/>
        <end position="521"/>
    </location>
</feature>
<dbReference type="NCBIfam" id="TIGR00820">
    <property type="entry name" value="zip"/>
    <property type="match status" value="2"/>
</dbReference>
<feature type="transmembrane region" description="Helical" evidence="8">
    <location>
        <begin position="260"/>
        <end position="283"/>
    </location>
</feature>
<feature type="transmembrane region" description="Helical" evidence="8">
    <location>
        <begin position="679"/>
        <end position="702"/>
    </location>
</feature>
<evidence type="ECO:0000256" key="7">
    <source>
        <dbReference type="ARBA" id="ARBA00023136"/>
    </source>
</evidence>
<feature type="transmembrane region" description="Helical" evidence="8">
    <location>
        <begin position="616"/>
        <end position="636"/>
    </location>
</feature>